<feature type="transmembrane region" description="Helical" evidence="1">
    <location>
        <begin position="115"/>
        <end position="134"/>
    </location>
</feature>
<keyword evidence="1" id="KW-1133">Transmembrane helix</keyword>
<dbReference type="AlphaFoldDB" id="L9WKN9"/>
<dbReference type="PATRIC" id="fig|1227500.6.peg.1306"/>
<dbReference type="EMBL" id="AOHY01000015">
    <property type="protein sequence ID" value="ELY49999.1"/>
    <property type="molecule type" value="Genomic_DNA"/>
</dbReference>
<feature type="transmembrane region" description="Helical" evidence="1">
    <location>
        <begin position="87"/>
        <end position="109"/>
    </location>
</feature>
<gene>
    <name evidence="2" type="ORF">C494_06445</name>
</gene>
<keyword evidence="1" id="KW-0472">Membrane</keyword>
<protein>
    <recommendedName>
        <fullName evidence="4">PH domain-containing protein</fullName>
    </recommendedName>
</protein>
<dbReference type="eggNOG" id="arCOG09071">
    <property type="taxonomic scope" value="Archaea"/>
</dbReference>
<accession>L9WKN9</accession>
<evidence type="ECO:0008006" key="4">
    <source>
        <dbReference type="Google" id="ProtNLM"/>
    </source>
</evidence>
<evidence type="ECO:0000313" key="3">
    <source>
        <dbReference type="Proteomes" id="UP000011690"/>
    </source>
</evidence>
<keyword evidence="1" id="KW-0812">Transmembrane</keyword>
<dbReference type="STRING" id="1227500.C494_06445"/>
<reference evidence="2 3" key="1">
    <citation type="journal article" date="2014" name="PLoS Genet.">
        <title>Phylogenetically driven sequencing of extremely halophilic archaea reveals strategies for static and dynamic osmo-response.</title>
        <authorList>
            <person name="Becker E.A."/>
            <person name="Seitzer P.M."/>
            <person name="Tritt A."/>
            <person name="Larsen D."/>
            <person name="Krusor M."/>
            <person name="Yao A.I."/>
            <person name="Wu D."/>
            <person name="Madern D."/>
            <person name="Eisen J.A."/>
            <person name="Darling A.E."/>
            <person name="Facciotti M.T."/>
        </authorList>
    </citation>
    <scope>NUCLEOTIDE SEQUENCE [LARGE SCALE GENOMIC DNA]</scope>
    <source>
        <strain evidence="2 3">JCM 10635</strain>
    </source>
</reference>
<keyword evidence="3" id="KW-1185">Reference proteome</keyword>
<feature type="transmembrane region" description="Helical" evidence="1">
    <location>
        <begin position="52"/>
        <end position="75"/>
    </location>
</feature>
<name>L9WKN9_9EURY</name>
<sequence>MAVRTALTSFDAGLRGSDAPDTAFQLATAIYGGTLLAGFVTTAIALVGSSLIVLAATSAIGFISGCLGGLILARVDHELPARLGRTFTRQLALTVPAVPLGVVGGSTWVLSLEPYVDVVAFPSAVVVFATGYALSRLAGDRYVDTVVGDDPIDTWRWLPPGSVKLDGVLVFLYVVLAGGNAIVENWLQALLWVSLGSLWVGSCLVEGRWRFGPSGDRTELQLYDAGIVKQRPYTRTLVHWRDVDHVRMRNGGLVFDCGLRSVRFNRDELEEPDAVLEAVDQQLAAQNAW</sequence>
<proteinExistence type="predicted"/>
<evidence type="ECO:0000256" key="1">
    <source>
        <dbReference type="SAM" id="Phobius"/>
    </source>
</evidence>
<dbReference type="Proteomes" id="UP000011690">
    <property type="component" value="Unassembled WGS sequence"/>
</dbReference>
<organism evidence="2 3">
    <name type="scientific">Natronorubrum bangense JCM 10635</name>
    <dbReference type="NCBI Taxonomy" id="1227500"/>
    <lineage>
        <taxon>Archaea</taxon>
        <taxon>Methanobacteriati</taxon>
        <taxon>Methanobacteriota</taxon>
        <taxon>Stenosarchaea group</taxon>
        <taxon>Halobacteria</taxon>
        <taxon>Halobacteriales</taxon>
        <taxon>Natrialbaceae</taxon>
        <taxon>Natronorubrum</taxon>
    </lineage>
</organism>
<evidence type="ECO:0000313" key="2">
    <source>
        <dbReference type="EMBL" id="ELY49999.1"/>
    </source>
</evidence>
<comment type="caution">
    <text evidence="2">The sequence shown here is derived from an EMBL/GenBank/DDBJ whole genome shotgun (WGS) entry which is preliminary data.</text>
</comment>
<feature type="transmembrane region" description="Helical" evidence="1">
    <location>
        <begin position="23"/>
        <end position="46"/>
    </location>
</feature>
<dbReference type="RefSeq" id="WP_006065458.1">
    <property type="nucleotide sequence ID" value="NZ_AOHY01000015.1"/>
</dbReference>
<dbReference type="GeneID" id="39850876"/>